<accession>A0ABQ5YPH8</accession>
<reference evidence="3" key="1">
    <citation type="journal article" date="2019" name="Int. J. Syst. Evol. Microbiol.">
        <title>The Global Catalogue of Microorganisms (GCM) 10K type strain sequencing project: providing services to taxonomists for standard genome sequencing and annotation.</title>
        <authorList>
            <consortium name="The Broad Institute Genomics Platform"/>
            <consortium name="The Broad Institute Genome Sequencing Center for Infectious Disease"/>
            <person name="Wu L."/>
            <person name="Ma J."/>
        </authorList>
    </citation>
    <scope>NUCLEOTIDE SEQUENCE [LARGE SCALE GENOMIC DNA]</scope>
    <source>
        <strain evidence="3">NBRC 105857</strain>
    </source>
</reference>
<dbReference type="PANTHER" id="PTHR37827:SF1">
    <property type="entry name" value="HNH DOMAIN-CONTAINING PROTEIN"/>
    <property type="match status" value="1"/>
</dbReference>
<evidence type="ECO:0000256" key="1">
    <source>
        <dbReference type="SAM" id="MobiDB-lite"/>
    </source>
</evidence>
<evidence type="ECO:0000313" key="3">
    <source>
        <dbReference type="Proteomes" id="UP001156664"/>
    </source>
</evidence>
<dbReference type="Proteomes" id="UP001156664">
    <property type="component" value="Unassembled WGS sequence"/>
</dbReference>
<proteinExistence type="predicted"/>
<evidence type="ECO:0008006" key="4">
    <source>
        <dbReference type="Google" id="ProtNLM"/>
    </source>
</evidence>
<keyword evidence="3" id="KW-1185">Reference proteome</keyword>
<comment type="caution">
    <text evidence="2">The sequence shown here is derived from an EMBL/GenBank/DDBJ whole genome shotgun (WGS) entry which is preliminary data.</text>
</comment>
<name>A0ABQ5YPH8_9BURK</name>
<dbReference type="PANTHER" id="PTHR37827">
    <property type="entry name" value="TUDOR DOMAIN-CONTAINING PROTEIN"/>
    <property type="match status" value="1"/>
</dbReference>
<protein>
    <recommendedName>
        <fullName evidence="4">HNH endonuclease</fullName>
    </recommendedName>
</protein>
<sequence>MVQQVMSKRRRNEPESWYQPPEPEVCPLCRREIPPSQKDLHHLVPKLKGGKVTQSLHRICHRQIHALFTEAELAQHYFTIDALLAHPDIQSFVKWVSSKPPEFMDRTRKSNRIKR</sequence>
<evidence type="ECO:0000313" key="2">
    <source>
        <dbReference type="EMBL" id="GLR25690.1"/>
    </source>
</evidence>
<gene>
    <name evidence="2" type="primary">yisB</name>
    <name evidence="2" type="ORF">GCM10007875_07780</name>
</gene>
<organism evidence="2 3">
    <name type="scientific">Limnobacter litoralis</name>
    <dbReference type="NCBI Taxonomy" id="481366"/>
    <lineage>
        <taxon>Bacteria</taxon>
        <taxon>Pseudomonadati</taxon>
        <taxon>Pseudomonadota</taxon>
        <taxon>Betaproteobacteria</taxon>
        <taxon>Burkholderiales</taxon>
        <taxon>Burkholderiaceae</taxon>
        <taxon>Limnobacter</taxon>
    </lineage>
</organism>
<dbReference type="EMBL" id="BSOJ01000007">
    <property type="protein sequence ID" value="GLR25690.1"/>
    <property type="molecule type" value="Genomic_DNA"/>
</dbReference>
<feature type="region of interest" description="Disordered" evidence="1">
    <location>
        <begin position="1"/>
        <end position="22"/>
    </location>
</feature>